<organism evidence="1">
    <name type="scientific">Anguilla anguilla</name>
    <name type="common">European freshwater eel</name>
    <name type="synonym">Muraena anguilla</name>
    <dbReference type="NCBI Taxonomy" id="7936"/>
    <lineage>
        <taxon>Eukaryota</taxon>
        <taxon>Metazoa</taxon>
        <taxon>Chordata</taxon>
        <taxon>Craniata</taxon>
        <taxon>Vertebrata</taxon>
        <taxon>Euteleostomi</taxon>
        <taxon>Actinopterygii</taxon>
        <taxon>Neopterygii</taxon>
        <taxon>Teleostei</taxon>
        <taxon>Anguilliformes</taxon>
        <taxon>Anguillidae</taxon>
        <taxon>Anguilla</taxon>
    </lineage>
</organism>
<reference evidence="1" key="1">
    <citation type="submission" date="2014-11" db="EMBL/GenBank/DDBJ databases">
        <authorList>
            <person name="Amaro Gonzalez C."/>
        </authorList>
    </citation>
    <scope>NUCLEOTIDE SEQUENCE</scope>
</reference>
<proteinExistence type="predicted"/>
<evidence type="ECO:0000313" key="1">
    <source>
        <dbReference type="EMBL" id="JAH22733.1"/>
    </source>
</evidence>
<sequence>MTASVMSEPKADWAVSLIL</sequence>
<reference evidence="1" key="2">
    <citation type="journal article" date="2015" name="Fish Shellfish Immunol.">
        <title>Early steps in the European eel (Anguilla anguilla)-Vibrio vulnificus interaction in the gills: Role of the RtxA13 toxin.</title>
        <authorList>
            <person name="Callol A."/>
            <person name="Pajuelo D."/>
            <person name="Ebbesson L."/>
            <person name="Teles M."/>
            <person name="MacKenzie S."/>
            <person name="Amaro C."/>
        </authorList>
    </citation>
    <scope>NUCLEOTIDE SEQUENCE</scope>
</reference>
<dbReference type="AlphaFoldDB" id="A0A0E9R342"/>
<name>A0A0E9R342_ANGAN</name>
<dbReference type="EMBL" id="GBXM01085844">
    <property type="protein sequence ID" value="JAH22733.1"/>
    <property type="molecule type" value="Transcribed_RNA"/>
</dbReference>
<protein>
    <submittedName>
        <fullName evidence="1">Uncharacterized protein</fullName>
    </submittedName>
</protein>
<accession>A0A0E9R342</accession>